<protein>
    <submittedName>
        <fullName evidence="1">Uncharacterized protein</fullName>
    </submittedName>
</protein>
<sequence>MEELLLRRINAAAALRAIPRSPGVVLFFHSDVKPLGPDEDARAALDQHQRGIGLGDVIAYTRHFLKGSVRRLMCCIARVNTVHLTVYIFLDDGHPMPPVLEPQFHNRVSFEFATSHHPDRSPHRFSRDPRFISLPSSSQPACIIVLVGISGDGERRLYILQFIYFTVDYRGFPFPPDPRDVEGRPIGPAPSFYPFVHDEVCSKSDAGEAWEARRWFFLGLLNPGMGLRFSGSTWQGQRGWDEIAIEDPGGDEAAGSRGTEWICIRIQERGANRV</sequence>
<organism evidence="1 2">
    <name type="scientific">Penicillium argentinense</name>
    <dbReference type="NCBI Taxonomy" id="1131581"/>
    <lineage>
        <taxon>Eukaryota</taxon>
        <taxon>Fungi</taxon>
        <taxon>Dikarya</taxon>
        <taxon>Ascomycota</taxon>
        <taxon>Pezizomycotina</taxon>
        <taxon>Eurotiomycetes</taxon>
        <taxon>Eurotiomycetidae</taxon>
        <taxon>Eurotiales</taxon>
        <taxon>Aspergillaceae</taxon>
        <taxon>Penicillium</taxon>
    </lineage>
</organism>
<dbReference type="EMBL" id="JAPQKI010000002">
    <property type="protein sequence ID" value="KAJ5111092.1"/>
    <property type="molecule type" value="Genomic_DNA"/>
</dbReference>
<accession>A0A9W9KMN8</accession>
<evidence type="ECO:0000313" key="1">
    <source>
        <dbReference type="EMBL" id="KAJ5111092.1"/>
    </source>
</evidence>
<reference evidence="1" key="2">
    <citation type="journal article" date="2023" name="IMA Fungus">
        <title>Comparative genomic study of the Penicillium genus elucidates a diverse pangenome and 15 lateral gene transfer events.</title>
        <authorList>
            <person name="Petersen C."/>
            <person name="Sorensen T."/>
            <person name="Nielsen M.R."/>
            <person name="Sondergaard T.E."/>
            <person name="Sorensen J.L."/>
            <person name="Fitzpatrick D.A."/>
            <person name="Frisvad J.C."/>
            <person name="Nielsen K.L."/>
        </authorList>
    </citation>
    <scope>NUCLEOTIDE SEQUENCE</scope>
    <source>
        <strain evidence="1">IBT 30761</strain>
    </source>
</reference>
<evidence type="ECO:0000313" key="2">
    <source>
        <dbReference type="Proteomes" id="UP001149074"/>
    </source>
</evidence>
<reference evidence="1" key="1">
    <citation type="submission" date="2022-11" db="EMBL/GenBank/DDBJ databases">
        <authorList>
            <person name="Petersen C."/>
        </authorList>
    </citation>
    <scope>NUCLEOTIDE SEQUENCE</scope>
    <source>
        <strain evidence="1">IBT 30761</strain>
    </source>
</reference>
<dbReference type="AlphaFoldDB" id="A0A9W9KMN8"/>
<dbReference type="Proteomes" id="UP001149074">
    <property type="component" value="Unassembled WGS sequence"/>
</dbReference>
<proteinExistence type="predicted"/>
<dbReference type="GeneID" id="81353100"/>
<gene>
    <name evidence="1" type="ORF">N7532_001627</name>
</gene>
<comment type="caution">
    <text evidence="1">The sequence shown here is derived from an EMBL/GenBank/DDBJ whole genome shotgun (WGS) entry which is preliminary data.</text>
</comment>
<name>A0A9W9KMN8_9EURO</name>
<keyword evidence="2" id="KW-1185">Reference proteome</keyword>
<dbReference type="RefSeq" id="XP_056479162.1">
    <property type="nucleotide sequence ID" value="XM_056614121.1"/>
</dbReference>